<feature type="transmembrane region" description="Helical" evidence="6">
    <location>
        <begin position="181"/>
        <end position="197"/>
    </location>
</feature>
<evidence type="ECO:0000256" key="5">
    <source>
        <dbReference type="ARBA" id="ARBA00023136"/>
    </source>
</evidence>
<keyword evidence="2" id="KW-1003">Cell membrane</keyword>
<dbReference type="PANTHER" id="PTHR30086">
    <property type="entry name" value="ARGININE EXPORTER PROTEIN ARGO"/>
    <property type="match status" value="1"/>
</dbReference>
<evidence type="ECO:0000256" key="4">
    <source>
        <dbReference type="ARBA" id="ARBA00022989"/>
    </source>
</evidence>
<dbReference type="STRING" id="501024.RTCCBAU85039_2840"/>
<accession>A0A1H8LYP4</accession>
<feature type="transmembrane region" description="Helical" evidence="6">
    <location>
        <begin position="35"/>
        <end position="59"/>
    </location>
</feature>
<reference evidence="8 10" key="1">
    <citation type="submission" date="2016-10" db="EMBL/GenBank/DDBJ databases">
        <authorList>
            <person name="Varghese N."/>
            <person name="Submissions S."/>
        </authorList>
    </citation>
    <scope>NUCLEOTIDE SEQUENCE [LARGE SCALE GENOMIC DNA]</scope>
    <source>
        <strain evidence="8 10">CGMCC 1.7071</strain>
    </source>
</reference>
<evidence type="ECO:0000313" key="8">
    <source>
        <dbReference type="EMBL" id="SEO09986.1"/>
    </source>
</evidence>
<dbReference type="GO" id="GO:0015171">
    <property type="term" value="F:amino acid transmembrane transporter activity"/>
    <property type="evidence" value="ECO:0007669"/>
    <property type="project" value="TreeGrafter"/>
</dbReference>
<evidence type="ECO:0000256" key="3">
    <source>
        <dbReference type="ARBA" id="ARBA00022692"/>
    </source>
</evidence>
<evidence type="ECO:0000256" key="2">
    <source>
        <dbReference type="ARBA" id="ARBA00022475"/>
    </source>
</evidence>
<dbReference type="InterPro" id="IPR001123">
    <property type="entry name" value="LeuE-type"/>
</dbReference>
<name>A0A1H8LYP4_9HYPH</name>
<dbReference type="GO" id="GO:0005886">
    <property type="term" value="C:plasma membrane"/>
    <property type="evidence" value="ECO:0007669"/>
    <property type="project" value="UniProtKB-SubCell"/>
</dbReference>
<dbReference type="EMBL" id="FNXB01000013">
    <property type="protein sequence ID" value="SEH88072.1"/>
    <property type="molecule type" value="Genomic_DNA"/>
</dbReference>
<feature type="transmembrane region" description="Helical" evidence="6">
    <location>
        <begin position="71"/>
        <end position="91"/>
    </location>
</feature>
<dbReference type="RefSeq" id="WP_072376062.1">
    <property type="nucleotide sequence ID" value="NZ_FOCV01000011.1"/>
</dbReference>
<evidence type="ECO:0000313" key="7">
    <source>
        <dbReference type="EMBL" id="SEH88072.1"/>
    </source>
</evidence>
<dbReference type="Proteomes" id="UP000198939">
    <property type="component" value="Unassembled WGS sequence"/>
</dbReference>
<reference evidence="7" key="3">
    <citation type="submission" date="2016-10" db="EMBL/GenBank/DDBJ databases">
        <authorList>
            <person name="de Groot N.N."/>
        </authorList>
    </citation>
    <scope>NUCLEOTIDE SEQUENCE [LARGE SCALE GENOMIC DNA]</scope>
    <source>
        <strain evidence="7">CCBAU85039</strain>
    </source>
</reference>
<keyword evidence="5 6" id="KW-0472">Membrane</keyword>
<dbReference type="GO" id="GO:0033228">
    <property type="term" value="P:cysteine export across plasma membrane"/>
    <property type="evidence" value="ECO:0007669"/>
    <property type="project" value="TreeGrafter"/>
</dbReference>
<evidence type="ECO:0000313" key="10">
    <source>
        <dbReference type="Proteomes" id="UP000198939"/>
    </source>
</evidence>
<evidence type="ECO:0000313" key="9">
    <source>
        <dbReference type="Proteomes" id="UP000183063"/>
    </source>
</evidence>
<gene>
    <name evidence="7" type="primary">eamB_1</name>
    <name evidence="7" type="ORF">RTCCBAU85039_2840</name>
    <name evidence="8" type="ORF">SAMN05216228_1011200</name>
</gene>
<dbReference type="AlphaFoldDB" id="A0A1H8LYP4"/>
<protein>
    <submittedName>
        <fullName evidence="7">Cysteine/O-acetylserine efflux protein</fullName>
    </submittedName>
    <submittedName>
        <fullName evidence="8">Threonine/homoserine/homoserine lactone efflux protein</fullName>
    </submittedName>
</protein>
<keyword evidence="3 6" id="KW-0812">Transmembrane</keyword>
<proteinExistence type="predicted"/>
<dbReference type="OrthoDB" id="9812084at2"/>
<keyword evidence="4 6" id="KW-1133">Transmembrane helix</keyword>
<keyword evidence="10" id="KW-1185">Reference proteome</keyword>
<evidence type="ECO:0000256" key="6">
    <source>
        <dbReference type="SAM" id="Phobius"/>
    </source>
</evidence>
<dbReference type="Pfam" id="PF01810">
    <property type="entry name" value="LysE"/>
    <property type="match status" value="1"/>
</dbReference>
<organism evidence="7 9">
    <name type="scientific">Rhizobium tibeticum</name>
    <dbReference type="NCBI Taxonomy" id="501024"/>
    <lineage>
        <taxon>Bacteria</taxon>
        <taxon>Pseudomonadati</taxon>
        <taxon>Pseudomonadota</taxon>
        <taxon>Alphaproteobacteria</taxon>
        <taxon>Hyphomicrobiales</taxon>
        <taxon>Rhizobiaceae</taxon>
        <taxon>Rhizobium/Agrobacterium group</taxon>
        <taxon>Rhizobium</taxon>
    </lineage>
</organism>
<dbReference type="EMBL" id="FOCV01000011">
    <property type="protein sequence ID" value="SEO09986.1"/>
    <property type="molecule type" value="Genomic_DNA"/>
</dbReference>
<dbReference type="PANTHER" id="PTHR30086:SF20">
    <property type="entry name" value="ARGININE EXPORTER PROTEIN ARGO-RELATED"/>
    <property type="match status" value="1"/>
</dbReference>
<dbReference type="Proteomes" id="UP000183063">
    <property type="component" value="Unassembled WGS sequence"/>
</dbReference>
<sequence length="198" mass="20580">MDTAQALAFALFAFVAAVTPGPSNAMILSTGAAVGAWRGITCPIGASLGMGVMIVLSAFGVGEIVAAAPKVVIAMKVAGSLFLLWLAWQIVNAGTFEADAQGRATGFLQAFLFQWLNPKGWLVALSAGSTYLVPVQYNQISGALWMGTLFAAAAFPAGMLWLATGALMAGLLRGERSARRFNIVMALALAASVVLVWR</sequence>
<comment type="subcellular location">
    <subcellularLocation>
        <location evidence="1">Cell membrane</location>
        <topology evidence="1">Multi-pass membrane protein</topology>
    </subcellularLocation>
</comment>
<reference evidence="9" key="2">
    <citation type="submission" date="2016-10" db="EMBL/GenBank/DDBJ databases">
        <authorList>
            <person name="Wibberg D."/>
        </authorList>
    </citation>
    <scope>NUCLEOTIDE SEQUENCE [LARGE SCALE GENOMIC DNA]</scope>
</reference>
<evidence type="ECO:0000256" key="1">
    <source>
        <dbReference type="ARBA" id="ARBA00004651"/>
    </source>
</evidence>
<feature type="transmembrane region" description="Helical" evidence="6">
    <location>
        <begin position="143"/>
        <end position="169"/>
    </location>
</feature>